<name>Q099R2_STIAD</name>
<gene>
    <name evidence="2" type="ORF">STIAU_3285</name>
</gene>
<feature type="region of interest" description="Disordered" evidence="1">
    <location>
        <begin position="379"/>
        <end position="414"/>
    </location>
</feature>
<accession>Q099R2</accession>
<feature type="region of interest" description="Disordered" evidence="1">
    <location>
        <begin position="218"/>
        <end position="269"/>
    </location>
</feature>
<dbReference type="AlphaFoldDB" id="Q099R2"/>
<sequence length="414" mass="43752">MKRSCASCALRSLPACARAANRRASFPSRDRASRPPKGRPCSVSMTVSEEGAAGCPKVTSTPHRPSRALNAAASRCFQCARTSMKARPEKGHVPQHGSSPPVAASNGAPNHTRTNSRARAWAFFNPSPSHSSLEGAQGPRMPMVPLWMSLPSSWARTICVGPGRVNTAPWGRISARAARAAEACSCSALEAGGFASAGVRPGEGWMSGFGRPSSLHVSEKGSGSCREGSCRLGGEGASGSSAAREDPRSSCETHRSRSATTPWDAMGGRARFRPESCSATVTPPRRFQERQCRGPVLSGRRAKAGPARKGWFGNVKAAWAWGRSTGILCFRYKRRGRRRGGHGAAHPCPRPEHFNAMHSAADAGGCSTVATLSGPACRRGRHEQDRRAVRAHSQVPSVSRPIAPAGRPAGLGVR</sequence>
<reference evidence="2 3" key="1">
    <citation type="submission" date="2006-04" db="EMBL/GenBank/DDBJ databases">
        <authorList>
            <person name="Nierman W.C."/>
        </authorList>
    </citation>
    <scope>NUCLEOTIDE SEQUENCE [LARGE SCALE GENOMIC DNA]</scope>
    <source>
        <strain evidence="2 3">DW4/3-1</strain>
    </source>
</reference>
<feature type="region of interest" description="Disordered" evidence="1">
    <location>
        <begin position="19"/>
        <end position="45"/>
    </location>
</feature>
<feature type="region of interest" description="Disordered" evidence="1">
    <location>
        <begin position="87"/>
        <end position="113"/>
    </location>
</feature>
<dbReference type="Proteomes" id="UP000032702">
    <property type="component" value="Unassembled WGS sequence"/>
</dbReference>
<protein>
    <submittedName>
        <fullName evidence="2">Uncharacterized protein</fullName>
    </submittedName>
</protein>
<evidence type="ECO:0000313" key="2">
    <source>
        <dbReference type="EMBL" id="EAU68466.1"/>
    </source>
</evidence>
<organism evidence="2 3">
    <name type="scientific">Stigmatella aurantiaca (strain DW4/3-1)</name>
    <dbReference type="NCBI Taxonomy" id="378806"/>
    <lineage>
        <taxon>Bacteria</taxon>
        <taxon>Pseudomonadati</taxon>
        <taxon>Myxococcota</taxon>
        <taxon>Myxococcia</taxon>
        <taxon>Myxococcales</taxon>
        <taxon>Cystobacterineae</taxon>
        <taxon>Archangiaceae</taxon>
        <taxon>Stigmatella</taxon>
    </lineage>
</organism>
<proteinExistence type="predicted"/>
<evidence type="ECO:0000256" key="1">
    <source>
        <dbReference type="SAM" id="MobiDB-lite"/>
    </source>
</evidence>
<comment type="caution">
    <text evidence="2">The sequence shown here is derived from an EMBL/GenBank/DDBJ whole genome shotgun (WGS) entry which is preliminary data.</text>
</comment>
<evidence type="ECO:0000313" key="3">
    <source>
        <dbReference type="Proteomes" id="UP000032702"/>
    </source>
</evidence>
<dbReference type="EMBL" id="AAMD01000017">
    <property type="protein sequence ID" value="EAU68466.1"/>
    <property type="molecule type" value="Genomic_DNA"/>
</dbReference>
<feature type="compositionally biased region" description="Basic and acidic residues" evidence="1">
    <location>
        <begin position="243"/>
        <end position="255"/>
    </location>
</feature>